<sequence>MIEYSAIAESSAVILTIYFLFFPITLSLSSKNLNYLPLPIVRLHLLINFLLFGITIILAVIENFYSFVFLIISLIFLPFSINYLLKFFESSLKITESLKGKL</sequence>
<reference evidence="2 3" key="1">
    <citation type="submission" date="2015-09" db="EMBL/GenBank/DDBJ databases">
        <title>Heavy metals and arsenic resistance mechanisms in polyextremophilic archaea of the family Ferroplasmaceae.</title>
        <authorList>
            <person name="Bulaev A.G."/>
            <person name="Kanygina A.V."/>
        </authorList>
    </citation>
    <scope>NUCLEOTIDE SEQUENCE [LARGE SCALE GENOMIC DNA]</scope>
    <source>
        <strain evidence="2 3">BH2</strain>
    </source>
</reference>
<protein>
    <submittedName>
        <fullName evidence="2">Uncharacterized protein</fullName>
    </submittedName>
</protein>
<comment type="caution">
    <text evidence="2">The sequence shown here is derived from an EMBL/GenBank/DDBJ whole genome shotgun (WGS) entry which is preliminary data.</text>
</comment>
<keyword evidence="1" id="KW-1133">Transmembrane helix</keyword>
<proteinExistence type="predicted"/>
<dbReference type="RefSeq" id="WP_055040772.1">
    <property type="nucleotide sequence ID" value="NZ_LKBH01000026.1"/>
</dbReference>
<organism evidence="2 3">
    <name type="scientific">Acidiplasma cupricumulans</name>
    <dbReference type="NCBI Taxonomy" id="312540"/>
    <lineage>
        <taxon>Archaea</taxon>
        <taxon>Methanobacteriati</taxon>
        <taxon>Thermoplasmatota</taxon>
        <taxon>Thermoplasmata</taxon>
        <taxon>Thermoplasmatales</taxon>
        <taxon>Ferroplasmaceae</taxon>
        <taxon>Acidiplasma</taxon>
    </lineage>
</organism>
<name>A0A0Q0S0L6_9ARCH</name>
<gene>
    <name evidence="2" type="ORF">AOG55_03985</name>
</gene>
<feature type="transmembrane region" description="Helical" evidence="1">
    <location>
        <begin position="40"/>
        <end position="61"/>
    </location>
</feature>
<dbReference type="AlphaFoldDB" id="A0A0Q0S0L6"/>
<dbReference type="Proteomes" id="UP000050301">
    <property type="component" value="Unassembled WGS sequence"/>
</dbReference>
<evidence type="ECO:0000313" key="2">
    <source>
        <dbReference type="EMBL" id="KQB36496.1"/>
    </source>
</evidence>
<dbReference type="EMBL" id="LKBH01000026">
    <property type="protein sequence ID" value="KQB36496.1"/>
    <property type="molecule type" value="Genomic_DNA"/>
</dbReference>
<keyword evidence="1" id="KW-0472">Membrane</keyword>
<evidence type="ECO:0000256" key="1">
    <source>
        <dbReference type="SAM" id="Phobius"/>
    </source>
</evidence>
<dbReference type="InParanoid" id="A0A0Q0S0L6"/>
<feature type="transmembrane region" description="Helical" evidence="1">
    <location>
        <begin position="67"/>
        <end position="85"/>
    </location>
</feature>
<keyword evidence="1" id="KW-0812">Transmembrane</keyword>
<evidence type="ECO:0000313" key="3">
    <source>
        <dbReference type="Proteomes" id="UP000050301"/>
    </source>
</evidence>
<keyword evidence="3" id="KW-1185">Reference proteome</keyword>
<feature type="transmembrane region" description="Helical" evidence="1">
    <location>
        <begin position="6"/>
        <end position="28"/>
    </location>
</feature>
<accession>A0A0Q0S0L6</accession>